<sequence length="329" mass="38116">MDYKNYQPCLDALEQVIFQAQDTEKLSHFDAYRGRLKRAYAIQDKHGLDQSSEISRIFEGLDELSRNLANKSFDQFCDAIKNQHDGVIMNLGDPATLDLEDYDECLETLLLTSGLIGVSVTTTQGCTDNFRDNLKRRLQAVLASFSRIEPHMPATIHLKASIEKDLKNKVADLKPNKLRLKTTDVLLTVIADDGDRLERFWDELSKVFSTPSDYCFLVLIIKEKTFQSPPAITQDFPPPDFERKHVVKWVNAVVNDLTQDRQQKRKLILDWTNSIMQGCSCQKKQQLYPDRVYEHIKMSLETLQRSNNSIDHLYQFFDEWKEIYVQTPT</sequence>
<evidence type="ECO:0000313" key="1">
    <source>
        <dbReference type="EMBL" id="SEH06316.1"/>
    </source>
</evidence>
<keyword evidence="2" id="KW-1185">Reference proteome</keyword>
<accession>A0A1H6FB12</accession>
<dbReference type="EMBL" id="FMSV02000471">
    <property type="protein sequence ID" value="SEH06316.1"/>
    <property type="molecule type" value="Genomic_DNA"/>
</dbReference>
<dbReference type="AlphaFoldDB" id="A0A1H6FB12"/>
<proteinExistence type="predicted"/>
<evidence type="ECO:0000313" key="2">
    <source>
        <dbReference type="Proteomes" id="UP000236724"/>
    </source>
</evidence>
<dbReference type="RefSeq" id="WP_103920108.1">
    <property type="nucleotide sequence ID" value="NZ_FMSV02000471.1"/>
</dbReference>
<gene>
    <name evidence="1" type="ORF">MBHS_02173</name>
</gene>
<organism evidence="1 2">
    <name type="scientific">Candidatus Venteria ishoeyi</name>
    <dbReference type="NCBI Taxonomy" id="1899563"/>
    <lineage>
        <taxon>Bacteria</taxon>
        <taxon>Pseudomonadati</taxon>
        <taxon>Pseudomonadota</taxon>
        <taxon>Gammaproteobacteria</taxon>
        <taxon>Thiotrichales</taxon>
        <taxon>Thiotrichaceae</taxon>
        <taxon>Venteria</taxon>
    </lineage>
</organism>
<protein>
    <submittedName>
        <fullName evidence="1">Uncharacterized protein</fullName>
    </submittedName>
</protein>
<reference evidence="1 2" key="1">
    <citation type="submission" date="2016-10" db="EMBL/GenBank/DDBJ databases">
        <authorList>
            <person name="de Groot N.N."/>
        </authorList>
    </citation>
    <scope>NUCLEOTIDE SEQUENCE [LARGE SCALE GENOMIC DNA]</scope>
    <source>
        <strain evidence="1">MBHS1</strain>
    </source>
</reference>
<dbReference type="Proteomes" id="UP000236724">
    <property type="component" value="Unassembled WGS sequence"/>
</dbReference>
<name>A0A1H6FB12_9GAMM</name>